<evidence type="ECO:0000256" key="1">
    <source>
        <dbReference type="ARBA" id="ARBA00008007"/>
    </source>
</evidence>
<name>A0ABW1VNF6_9GAMM</name>
<protein>
    <submittedName>
        <fullName evidence="2">DNA utilization protein GntX</fullName>
    </submittedName>
</protein>
<dbReference type="NCBIfam" id="NF008616">
    <property type="entry name" value="PRK11595.1"/>
    <property type="match status" value="1"/>
</dbReference>
<dbReference type="Gene3D" id="3.40.50.2020">
    <property type="match status" value="1"/>
</dbReference>
<proteinExistence type="inferred from homology"/>
<dbReference type="PANTHER" id="PTHR47505:SF1">
    <property type="entry name" value="DNA UTILIZATION PROTEIN YHGH"/>
    <property type="match status" value="1"/>
</dbReference>
<dbReference type="InterPro" id="IPR051910">
    <property type="entry name" value="ComF/GntX_DNA_util-trans"/>
</dbReference>
<keyword evidence="3" id="KW-1185">Reference proteome</keyword>
<evidence type="ECO:0000313" key="3">
    <source>
        <dbReference type="Proteomes" id="UP001596215"/>
    </source>
</evidence>
<sequence>MLILKSYCWLCHLPLMLRTTGICTGCQCRLPPLPFLCRRCGLPAAPDTAECGRCLTDPPPWQHLVCAGDYLPPLSRLLHKFKFSGNTALSVMLARLILLSFLQQHRDYGLRKPDILLCSPLHRQRLWQRGFNQSALLAQPLAHWLSCEFAPFALRRHRKTAVQHLLNIRQRKRNLRNAFCVEKDLTGRHVALVDDVVTSGSTAGEISRLLSLHAVASIQVWCLCRTL</sequence>
<dbReference type="PANTHER" id="PTHR47505">
    <property type="entry name" value="DNA UTILIZATION PROTEIN YHGH"/>
    <property type="match status" value="1"/>
</dbReference>
<dbReference type="InterPro" id="IPR000836">
    <property type="entry name" value="PRTase_dom"/>
</dbReference>
<accession>A0ABW1VNF6</accession>
<gene>
    <name evidence="2" type="primary">gntX</name>
    <name evidence="2" type="ORF">ACFP73_05475</name>
</gene>
<dbReference type="EMBL" id="JBHSUC010000004">
    <property type="protein sequence ID" value="MFC6361553.1"/>
    <property type="molecule type" value="Genomic_DNA"/>
</dbReference>
<dbReference type="Proteomes" id="UP001596215">
    <property type="component" value="Unassembled WGS sequence"/>
</dbReference>
<dbReference type="RefSeq" id="WP_212707375.1">
    <property type="nucleotide sequence ID" value="NZ_BAAAFW010000058.1"/>
</dbReference>
<comment type="similarity">
    <text evidence="1">Belongs to the ComF/GntX family.</text>
</comment>
<evidence type="ECO:0000313" key="2">
    <source>
        <dbReference type="EMBL" id="MFC6361553.1"/>
    </source>
</evidence>
<comment type="caution">
    <text evidence="2">The sequence shown here is derived from an EMBL/GenBank/DDBJ whole genome shotgun (WGS) entry which is preliminary data.</text>
</comment>
<dbReference type="CDD" id="cd06223">
    <property type="entry name" value="PRTases_typeI"/>
    <property type="match status" value="1"/>
</dbReference>
<organism evidence="2 3">
    <name type="scientific">Tatumella punctata</name>
    <dbReference type="NCBI Taxonomy" id="399969"/>
    <lineage>
        <taxon>Bacteria</taxon>
        <taxon>Pseudomonadati</taxon>
        <taxon>Pseudomonadota</taxon>
        <taxon>Gammaproteobacteria</taxon>
        <taxon>Enterobacterales</taxon>
        <taxon>Erwiniaceae</taxon>
        <taxon>Tatumella</taxon>
    </lineage>
</organism>
<dbReference type="SUPFAM" id="SSF53271">
    <property type="entry name" value="PRTase-like"/>
    <property type="match status" value="1"/>
</dbReference>
<reference evidence="3" key="1">
    <citation type="journal article" date="2019" name="Int. J. Syst. Evol. Microbiol.">
        <title>The Global Catalogue of Microorganisms (GCM) 10K type strain sequencing project: providing services to taxonomists for standard genome sequencing and annotation.</title>
        <authorList>
            <consortium name="The Broad Institute Genomics Platform"/>
            <consortium name="The Broad Institute Genome Sequencing Center for Infectious Disease"/>
            <person name="Wu L."/>
            <person name="Ma J."/>
        </authorList>
    </citation>
    <scope>NUCLEOTIDE SEQUENCE [LARGE SCALE GENOMIC DNA]</scope>
    <source>
        <strain evidence="3">CGMCC 4.1530</strain>
    </source>
</reference>
<dbReference type="InterPro" id="IPR029057">
    <property type="entry name" value="PRTase-like"/>
</dbReference>